<evidence type="ECO:0000313" key="6">
    <source>
        <dbReference type="EMBL" id="AEM41377.1"/>
    </source>
</evidence>
<evidence type="ECO:0000259" key="5">
    <source>
        <dbReference type="PROSITE" id="PS51464"/>
    </source>
</evidence>
<dbReference type="Gene3D" id="3.40.50.10490">
    <property type="entry name" value="Glucose-6-phosphate isomerase like protein, domain 1"/>
    <property type="match status" value="1"/>
</dbReference>
<dbReference type="InterPro" id="IPR046348">
    <property type="entry name" value="SIS_dom_sf"/>
</dbReference>
<gene>
    <name evidence="6" type="ordered locus">KVU_1538</name>
</gene>
<protein>
    <submittedName>
        <fullName evidence="6">RpiR-family transcriptional regulator</fullName>
    </submittedName>
</protein>
<dbReference type="InterPro" id="IPR000281">
    <property type="entry name" value="HTH_RpiR"/>
</dbReference>
<sequence>MNHGNRLFSGLPAESTVARAIQNALPAMSEAQRRFAALVQAEPLRVARLSINDAVSGADVSVATANRFATALGYAGYPEFRADLIRAFEDFFVPVERLKRRQAEKRSAMDIAQAAFAEDLESIGATASSLDSASLEAAVQQIIAARRVFVAGFDLSAHLGGMLAIGLVMTGCDAQTVPSGGGAVGAVRTLTRMGPQDLVITIAFPHYYRDTIDMAGFAKGAGIPVLAITDSPRSPLVPLAQVALYVTAKQELNAPSPSSAAILSLIEALVATVASQRPEAAEASERFASSAYPWMTNR</sequence>
<evidence type="ECO:0000256" key="3">
    <source>
        <dbReference type="ARBA" id="ARBA00023163"/>
    </source>
</evidence>
<dbReference type="GO" id="GO:0003700">
    <property type="term" value="F:DNA-binding transcription factor activity"/>
    <property type="evidence" value="ECO:0007669"/>
    <property type="project" value="InterPro"/>
</dbReference>
<name>F9Y9N9_KETVW</name>
<dbReference type="GO" id="GO:0097367">
    <property type="term" value="F:carbohydrate derivative binding"/>
    <property type="evidence" value="ECO:0007669"/>
    <property type="project" value="InterPro"/>
</dbReference>
<dbReference type="AlphaFoldDB" id="F9Y9N9"/>
<dbReference type="InterPro" id="IPR035472">
    <property type="entry name" value="RpiR-like_SIS"/>
</dbReference>
<dbReference type="Pfam" id="PF01380">
    <property type="entry name" value="SIS"/>
    <property type="match status" value="1"/>
</dbReference>
<dbReference type="GO" id="GO:0003677">
    <property type="term" value="F:DNA binding"/>
    <property type="evidence" value="ECO:0007669"/>
    <property type="project" value="UniProtKB-KW"/>
</dbReference>
<feature type="domain" description="HTH rpiR-type" evidence="4">
    <location>
        <begin position="15"/>
        <end position="91"/>
    </location>
</feature>
<feature type="domain" description="SIS" evidence="5">
    <location>
        <begin position="138"/>
        <end position="279"/>
    </location>
</feature>
<proteinExistence type="predicted"/>
<dbReference type="RefSeq" id="WP_014537869.1">
    <property type="nucleotide sequence ID" value="NC_017384.1"/>
</dbReference>
<dbReference type="HOGENOM" id="CLU_055769_1_0_5"/>
<dbReference type="EMBL" id="CP002018">
    <property type="protein sequence ID" value="AEM41377.1"/>
    <property type="molecule type" value="Genomic_DNA"/>
</dbReference>
<dbReference type="Proteomes" id="UP000000692">
    <property type="component" value="Chromosome"/>
</dbReference>
<keyword evidence="1" id="KW-0805">Transcription regulation</keyword>
<dbReference type="PANTHER" id="PTHR30514">
    <property type="entry name" value="GLUCOKINASE"/>
    <property type="match status" value="1"/>
</dbReference>
<dbReference type="KEGG" id="kvl:KVU_1538"/>
<dbReference type="InterPro" id="IPR036388">
    <property type="entry name" value="WH-like_DNA-bd_sf"/>
</dbReference>
<evidence type="ECO:0000256" key="1">
    <source>
        <dbReference type="ARBA" id="ARBA00023015"/>
    </source>
</evidence>
<dbReference type="InterPro" id="IPR047640">
    <property type="entry name" value="RpiR-like"/>
</dbReference>
<dbReference type="Pfam" id="PF01418">
    <property type="entry name" value="HTH_6"/>
    <property type="match status" value="1"/>
</dbReference>
<dbReference type="InterPro" id="IPR001347">
    <property type="entry name" value="SIS_dom"/>
</dbReference>
<dbReference type="SUPFAM" id="SSF53697">
    <property type="entry name" value="SIS domain"/>
    <property type="match status" value="1"/>
</dbReference>
<dbReference type="SUPFAM" id="SSF46689">
    <property type="entry name" value="Homeodomain-like"/>
    <property type="match status" value="1"/>
</dbReference>
<reference evidence="6 7" key="1">
    <citation type="journal article" date="2011" name="J. Bacteriol.">
        <title>Complete genome sequence of the industrial strain Ketogulonicigenium vulgare WSH-001.</title>
        <authorList>
            <person name="Liu L."/>
            <person name="Li Y."/>
            <person name="Zhang J."/>
            <person name="Zhou Z."/>
            <person name="Liu J."/>
            <person name="Li X."/>
            <person name="Zhou J."/>
            <person name="Du G."/>
            <person name="Wang L."/>
            <person name="Chen J."/>
        </authorList>
    </citation>
    <scope>NUCLEOTIDE SEQUENCE [LARGE SCALE GENOMIC DNA]</scope>
    <source>
        <strain evidence="6 7">WSH-001</strain>
    </source>
</reference>
<evidence type="ECO:0000313" key="7">
    <source>
        <dbReference type="Proteomes" id="UP000000692"/>
    </source>
</evidence>
<evidence type="ECO:0000256" key="2">
    <source>
        <dbReference type="ARBA" id="ARBA00023125"/>
    </source>
</evidence>
<dbReference type="Gene3D" id="1.10.10.10">
    <property type="entry name" value="Winged helix-like DNA-binding domain superfamily/Winged helix DNA-binding domain"/>
    <property type="match status" value="1"/>
</dbReference>
<dbReference type="GO" id="GO:1901135">
    <property type="term" value="P:carbohydrate derivative metabolic process"/>
    <property type="evidence" value="ECO:0007669"/>
    <property type="project" value="InterPro"/>
</dbReference>
<keyword evidence="3" id="KW-0804">Transcription</keyword>
<dbReference type="eggNOG" id="COG1737">
    <property type="taxonomic scope" value="Bacteria"/>
</dbReference>
<dbReference type="PROSITE" id="PS51071">
    <property type="entry name" value="HTH_RPIR"/>
    <property type="match status" value="1"/>
</dbReference>
<dbReference type="InterPro" id="IPR009057">
    <property type="entry name" value="Homeodomain-like_sf"/>
</dbReference>
<keyword evidence="7" id="KW-1185">Reference proteome</keyword>
<dbReference type="PROSITE" id="PS51464">
    <property type="entry name" value="SIS"/>
    <property type="match status" value="1"/>
</dbReference>
<organism evidence="6 7">
    <name type="scientific">Ketogulonicigenium vulgare (strain WSH-001)</name>
    <dbReference type="NCBI Taxonomy" id="759362"/>
    <lineage>
        <taxon>Bacteria</taxon>
        <taxon>Pseudomonadati</taxon>
        <taxon>Pseudomonadota</taxon>
        <taxon>Alphaproteobacteria</taxon>
        <taxon>Rhodobacterales</taxon>
        <taxon>Roseobacteraceae</taxon>
        <taxon>Ketogulonicigenium</taxon>
    </lineage>
</organism>
<keyword evidence="2" id="KW-0238">DNA-binding</keyword>
<dbReference type="CDD" id="cd05013">
    <property type="entry name" value="SIS_RpiR"/>
    <property type="match status" value="1"/>
</dbReference>
<dbReference type="OrthoDB" id="9814005at2"/>
<evidence type="ECO:0000259" key="4">
    <source>
        <dbReference type="PROSITE" id="PS51071"/>
    </source>
</evidence>
<accession>F9Y9N9</accession>